<comment type="function">
    <text evidence="12">Plays a role in the flagellum-specific transport system.</text>
</comment>
<keyword evidence="17" id="KW-1185">Reference proteome</keyword>
<name>A0A6J4CZ34_9HELI</name>
<evidence type="ECO:0000256" key="10">
    <source>
        <dbReference type="ARBA" id="ARBA00023143"/>
    </source>
</evidence>
<keyword evidence="15" id="KW-0969">Cilium</keyword>
<dbReference type="GO" id="GO:0009425">
    <property type="term" value="C:bacterial-type flagellum basal body"/>
    <property type="evidence" value="ECO:0007669"/>
    <property type="project" value="UniProtKB-SubCell"/>
</dbReference>
<keyword evidence="13" id="KW-0732">Signal</keyword>
<evidence type="ECO:0000313" key="14">
    <source>
        <dbReference type="EMBL" id="BCD46007.1"/>
    </source>
</evidence>
<dbReference type="Pfam" id="PF00813">
    <property type="entry name" value="FliP"/>
    <property type="match status" value="1"/>
</dbReference>
<keyword evidence="9 12" id="KW-0472">Membrane</keyword>
<feature type="transmembrane region" description="Helical" evidence="12">
    <location>
        <begin position="218"/>
        <end position="239"/>
    </location>
</feature>
<feature type="signal peptide" evidence="13">
    <location>
        <begin position="1"/>
        <end position="17"/>
    </location>
</feature>
<comment type="caution">
    <text evidence="12">Lacks conserved residue(s) required for the propagation of feature annotation.</text>
</comment>
<dbReference type="PROSITE" id="PS01060">
    <property type="entry name" value="FLIP_1"/>
    <property type="match status" value="1"/>
</dbReference>
<dbReference type="PANTHER" id="PTHR30587:SF0">
    <property type="entry name" value="FLAGELLAR BIOSYNTHETIC PROTEIN FLIP"/>
    <property type="match status" value="1"/>
</dbReference>
<evidence type="ECO:0000313" key="17">
    <source>
        <dbReference type="Proteomes" id="UP000509742"/>
    </source>
</evidence>
<evidence type="ECO:0000256" key="9">
    <source>
        <dbReference type="ARBA" id="ARBA00023136"/>
    </source>
</evidence>
<keyword evidence="11 12" id="KW-1006">Bacterial flagellum protein export</keyword>
<evidence type="ECO:0000313" key="15">
    <source>
        <dbReference type="EMBL" id="BCD69760.1"/>
    </source>
</evidence>
<keyword evidence="7 12" id="KW-0653">Protein transport</keyword>
<dbReference type="GO" id="GO:0044781">
    <property type="term" value="P:bacterial-type flagellum organization"/>
    <property type="evidence" value="ECO:0007669"/>
    <property type="project" value="UniProtKB-UniRule"/>
</dbReference>
<evidence type="ECO:0000256" key="11">
    <source>
        <dbReference type="ARBA" id="ARBA00023225"/>
    </source>
</evidence>
<feature type="transmembrane region" description="Helical" evidence="12">
    <location>
        <begin position="41"/>
        <end position="60"/>
    </location>
</feature>
<dbReference type="GO" id="GO:0005886">
    <property type="term" value="C:plasma membrane"/>
    <property type="evidence" value="ECO:0007669"/>
    <property type="project" value="UniProtKB-SubCell"/>
</dbReference>
<evidence type="ECO:0000256" key="5">
    <source>
        <dbReference type="ARBA" id="ARBA00022692"/>
    </source>
</evidence>
<sequence length="250" mass="28004">MRFFLFWAILAFSLACAATLKDPVIPTINLSLSAPHTPTQLVTTLNVVLVLTLLVLAPSLVLVMTSFIRLIVVFSFLRTALGTQQTPPTQILVSLALILTFFIMEPAAKQSYESAIKPYLVEKISYTEAFEKGIVPFKEFMLKNTREKDLALFFRIRRLENPKNASAVPLNILVPAFMISELKTAFQIGFLLYLPFLVIDMVVSSILMAMGMMMLPPVMISLPFKILVFILVDGFNLLVENLVASFRHIS</sequence>
<comment type="subcellular location">
    <subcellularLocation>
        <location evidence="12">Cell membrane</location>
        <topology evidence="12">Multi-pass membrane protein</topology>
    </subcellularLocation>
    <subcellularLocation>
        <location evidence="12">Bacterial flagellum basal body</location>
    </subcellularLocation>
</comment>
<keyword evidence="3 12" id="KW-0813">Transport</keyword>
<keyword evidence="15" id="KW-0282">Flagellum</keyword>
<comment type="similarity">
    <text evidence="1 12">Belongs to the FliP/MopC/SpaP family.</text>
</comment>
<gene>
    <name evidence="12 15" type="primary">fliP</name>
    <name evidence="14" type="ORF">NHP190020_10460</name>
    <name evidence="15" type="ORF">SNTW_04050</name>
</gene>
<dbReference type="PRINTS" id="PR00951">
    <property type="entry name" value="FLGBIOSNFLIP"/>
</dbReference>
<keyword evidence="6 12" id="KW-1005">Bacterial flagellum biogenesis</keyword>
<keyword evidence="15" id="KW-0966">Cell projection</keyword>
<evidence type="ECO:0000256" key="3">
    <source>
        <dbReference type="ARBA" id="ARBA00022448"/>
    </source>
</evidence>
<dbReference type="GeneID" id="56928493"/>
<feature type="transmembrane region" description="Helical" evidence="12">
    <location>
        <begin position="190"/>
        <end position="212"/>
    </location>
</feature>
<feature type="chain" id="PRO_5044644221" description="Flagellar biosynthetic protein FliP" evidence="13">
    <location>
        <begin position="18"/>
        <end position="250"/>
    </location>
</feature>
<reference evidence="14 17" key="2">
    <citation type="submission" date="2020-04" db="EMBL/GenBank/DDBJ databases">
        <title>Genomic analysis of gastric non-Helicobacter pylori Helicobacters isolated in Japan.</title>
        <authorList>
            <person name="Suzuki M."/>
            <person name="Rimbara E."/>
        </authorList>
    </citation>
    <scope>NUCLEOTIDE SEQUENCE [LARGE SCALE GENOMIC DNA]</scope>
    <source>
        <strain evidence="14 17">NHP19-0020</strain>
    </source>
</reference>
<evidence type="ECO:0000256" key="8">
    <source>
        <dbReference type="ARBA" id="ARBA00022989"/>
    </source>
</evidence>
<organism evidence="15 16">
    <name type="scientific">Helicobacter suis</name>
    <dbReference type="NCBI Taxonomy" id="104628"/>
    <lineage>
        <taxon>Bacteria</taxon>
        <taxon>Pseudomonadati</taxon>
        <taxon>Campylobacterota</taxon>
        <taxon>Epsilonproteobacteria</taxon>
        <taxon>Campylobacterales</taxon>
        <taxon>Helicobacteraceae</taxon>
        <taxon>Helicobacter</taxon>
    </lineage>
</organism>
<dbReference type="Proteomes" id="UP000317935">
    <property type="component" value="Chromosome"/>
</dbReference>
<evidence type="ECO:0000256" key="1">
    <source>
        <dbReference type="ARBA" id="ARBA00006257"/>
    </source>
</evidence>
<dbReference type="PROSITE" id="PS51257">
    <property type="entry name" value="PROKAR_LIPOPROTEIN"/>
    <property type="match status" value="1"/>
</dbReference>
<accession>A0A6J4CZ34</accession>
<reference evidence="15 16" key="1">
    <citation type="submission" date="2019-06" db="EMBL/GenBank/DDBJ databases">
        <title>Complete genome sequence of Helicobacter suis SNTW101c.</title>
        <authorList>
            <person name="Rimbara E."/>
            <person name="Suzuki M."/>
            <person name="Matsui H."/>
            <person name="Nakamura M."/>
            <person name="Mori S."/>
            <person name="Shibayama K."/>
        </authorList>
    </citation>
    <scope>NUCLEOTIDE SEQUENCE [LARGE SCALE GENOMIC DNA]</scope>
    <source>
        <strain evidence="15 16">SNTW101c</strain>
    </source>
</reference>
<dbReference type="InterPro" id="IPR005838">
    <property type="entry name" value="T3SS_IM_P"/>
</dbReference>
<keyword evidence="8 12" id="KW-1133">Transmembrane helix</keyword>
<evidence type="ECO:0000256" key="13">
    <source>
        <dbReference type="SAM" id="SignalP"/>
    </source>
</evidence>
<evidence type="ECO:0000256" key="6">
    <source>
        <dbReference type="ARBA" id="ARBA00022795"/>
    </source>
</evidence>
<dbReference type="Proteomes" id="UP000509742">
    <property type="component" value="Chromosome"/>
</dbReference>
<evidence type="ECO:0000313" key="16">
    <source>
        <dbReference type="Proteomes" id="UP000317935"/>
    </source>
</evidence>
<dbReference type="EMBL" id="AP019774">
    <property type="protein sequence ID" value="BCD69760.1"/>
    <property type="molecule type" value="Genomic_DNA"/>
</dbReference>
<dbReference type="RefSeq" id="WP_006563849.1">
    <property type="nucleotide sequence ID" value="NZ_AP019774.1"/>
</dbReference>
<dbReference type="EMBL" id="AP023036">
    <property type="protein sequence ID" value="BCD46007.1"/>
    <property type="molecule type" value="Genomic_DNA"/>
</dbReference>
<dbReference type="NCBIfam" id="NF009438">
    <property type="entry name" value="PRK12797.1"/>
    <property type="match status" value="1"/>
</dbReference>
<keyword evidence="4 12" id="KW-1003">Cell membrane</keyword>
<keyword evidence="10" id="KW-0975">Bacterial flagellum</keyword>
<dbReference type="OrthoDB" id="9805111at2"/>
<evidence type="ECO:0000256" key="4">
    <source>
        <dbReference type="ARBA" id="ARBA00022475"/>
    </source>
</evidence>
<dbReference type="GO" id="GO:0009306">
    <property type="term" value="P:protein secretion"/>
    <property type="evidence" value="ECO:0007669"/>
    <property type="project" value="UniProtKB-UniRule"/>
</dbReference>
<proteinExistence type="inferred from homology"/>
<dbReference type="InterPro" id="IPR005837">
    <property type="entry name" value="FliP"/>
</dbReference>
<dbReference type="PRINTS" id="PR01302">
    <property type="entry name" value="TYPE3IMPPROT"/>
</dbReference>
<evidence type="ECO:0000256" key="2">
    <source>
        <dbReference type="ARBA" id="ARBA00021714"/>
    </source>
</evidence>
<dbReference type="AlphaFoldDB" id="A0A6J4CZ34"/>
<dbReference type="NCBIfam" id="TIGR01103">
    <property type="entry name" value="fliP"/>
    <property type="match status" value="1"/>
</dbReference>
<protein>
    <recommendedName>
        <fullName evidence="2 12">Flagellar biosynthetic protein FliP</fullName>
    </recommendedName>
</protein>
<evidence type="ECO:0000256" key="12">
    <source>
        <dbReference type="RuleBase" id="RU362069"/>
    </source>
</evidence>
<evidence type="ECO:0000256" key="7">
    <source>
        <dbReference type="ARBA" id="ARBA00022927"/>
    </source>
</evidence>
<keyword evidence="5 12" id="KW-0812">Transmembrane</keyword>
<dbReference type="PANTHER" id="PTHR30587">
    <property type="entry name" value="FLAGELLAR BIOSYNTHETIC PROTEIN FLIP"/>
    <property type="match status" value="1"/>
</dbReference>